<accession>A0A1M5R9T8</accession>
<organism evidence="2 3">
    <name type="scientific">Asaccharospora irregularis DSM 2635</name>
    <dbReference type="NCBI Taxonomy" id="1121321"/>
    <lineage>
        <taxon>Bacteria</taxon>
        <taxon>Bacillati</taxon>
        <taxon>Bacillota</taxon>
        <taxon>Clostridia</taxon>
        <taxon>Peptostreptococcales</taxon>
        <taxon>Peptostreptococcaceae</taxon>
        <taxon>Asaccharospora</taxon>
    </lineage>
</organism>
<evidence type="ECO:0000259" key="1">
    <source>
        <dbReference type="Pfam" id="PF20612"/>
    </source>
</evidence>
<gene>
    <name evidence="2" type="ORF">SAMN04488530_12819</name>
</gene>
<dbReference type="Proteomes" id="UP000243255">
    <property type="component" value="Unassembled WGS sequence"/>
</dbReference>
<dbReference type="OrthoDB" id="1708280at2"/>
<evidence type="ECO:0000313" key="2">
    <source>
        <dbReference type="EMBL" id="SHH22938.1"/>
    </source>
</evidence>
<dbReference type="RefSeq" id="WP_022059219.1">
    <property type="nucleotide sequence ID" value="NZ_BAABCH010000088.1"/>
</dbReference>
<sequence length="72" mass="8402">MQITKLEDGAAAPKPDTKVFTQEELQKEFDFILAERIVRKMAEKGLISDDELHKISEKNRLIFSPYLCEIYQ</sequence>
<evidence type="ECO:0000313" key="3">
    <source>
        <dbReference type="Proteomes" id="UP000243255"/>
    </source>
</evidence>
<dbReference type="STRING" id="1121321.SAMN04488530_12819"/>
<dbReference type="AlphaFoldDB" id="A0A1M5R9T8"/>
<feature type="domain" description="SHOCT-like" evidence="1">
    <location>
        <begin position="21"/>
        <end position="71"/>
    </location>
</feature>
<dbReference type="InterPro" id="IPR046749">
    <property type="entry name" value="SHOCT_2"/>
</dbReference>
<dbReference type="EMBL" id="FQWX01000028">
    <property type="protein sequence ID" value="SHH22938.1"/>
    <property type="molecule type" value="Genomic_DNA"/>
</dbReference>
<protein>
    <recommendedName>
        <fullName evidence="1">SHOCT-like domain-containing protein</fullName>
    </recommendedName>
</protein>
<proteinExistence type="predicted"/>
<keyword evidence="3" id="KW-1185">Reference proteome</keyword>
<dbReference type="Pfam" id="PF20612">
    <property type="entry name" value="SHOCT_2"/>
    <property type="match status" value="1"/>
</dbReference>
<name>A0A1M5R9T8_9FIRM</name>
<reference evidence="3" key="1">
    <citation type="submission" date="2016-11" db="EMBL/GenBank/DDBJ databases">
        <authorList>
            <person name="Varghese N."/>
            <person name="Submissions S."/>
        </authorList>
    </citation>
    <scope>NUCLEOTIDE SEQUENCE [LARGE SCALE GENOMIC DNA]</scope>
    <source>
        <strain evidence="3">DSM 2635</strain>
    </source>
</reference>